<evidence type="ECO:0000256" key="2">
    <source>
        <dbReference type="ARBA" id="ARBA00022676"/>
    </source>
</evidence>
<keyword evidence="2 5" id="KW-0328">Glycosyltransferase</keyword>
<dbReference type="Pfam" id="PF00535">
    <property type="entry name" value="Glycos_transf_2"/>
    <property type="match status" value="1"/>
</dbReference>
<comment type="similarity">
    <text evidence="1">Belongs to the glycosyltransferase 2 family.</text>
</comment>
<dbReference type="RefSeq" id="WP_020517991.1">
    <property type="nucleotide sequence ID" value="NZ_JBIAZU010000005.1"/>
</dbReference>
<accession>A0ABW6WJJ7</accession>
<evidence type="ECO:0000313" key="6">
    <source>
        <dbReference type="Proteomes" id="UP001602245"/>
    </source>
</evidence>
<evidence type="ECO:0000259" key="4">
    <source>
        <dbReference type="Pfam" id="PF00535"/>
    </source>
</evidence>
<dbReference type="PANTHER" id="PTHR43685">
    <property type="entry name" value="GLYCOSYLTRANSFERASE"/>
    <property type="match status" value="1"/>
</dbReference>
<feature type="domain" description="Glycosyltransferase 2-like" evidence="4">
    <location>
        <begin position="212"/>
        <end position="323"/>
    </location>
</feature>
<keyword evidence="3 5" id="KW-0808">Transferase</keyword>
<proteinExistence type="inferred from homology"/>
<comment type="caution">
    <text evidence="5">The sequence shown here is derived from an EMBL/GenBank/DDBJ whole genome shotgun (WGS) entry which is preliminary data.</text>
</comment>
<dbReference type="SUPFAM" id="SSF53756">
    <property type="entry name" value="UDP-Glycosyltransferase/glycogen phosphorylase"/>
    <property type="match status" value="1"/>
</dbReference>
<dbReference type="EC" id="2.4.-.-" evidence="5"/>
<evidence type="ECO:0000256" key="3">
    <source>
        <dbReference type="ARBA" id="ARBA00022679"/>
    </source>
</evidence>
<sequence>MREPQPPGLLDDHIFSIGPGLRLALTATVTRNRSLQARQLQARAALGDAASLDDLVAAARAGDRRRLRRIRRKVNPPLLAAVAQTFAQQELLPTDRADALALYDLIRRAVGGRALNPANQALHVQLTLADAGPERARELFRGYRKINDPARACLRADLINPFVADRPVEPWLRAFQAMLPAPGPTVGDGEGVPFDRLAAPAVERVEAAHRVSVVVTSYRPDRGLITAVRSILAQSWANTEIVIVDDASPPEFDEVLRAAAALGDRIRLVKLAVNSGTYAARNAGLEAAGGEFAAFQDSDDWSHPRRLELQVRPMLDDRRVVATTSDGMAVTDQLMLSRPGVRSGRLNPSSLVFRRNAVIGRVGWFDRVRKAADSEYIGRIQAAFGARRVRHLDAPPLALIRLSANSLSRSEIKPNWMHPARVAYSSAYLRWHQRIAEGTASPVRPVDGSGRPFPAPGHLRGSDPELVTEYDVVVVADWRFLESAQRTALDEIGALVAAGLRVAVLQLESYRAVYLKRQPVCAAVQDLINDGVIGRVGIQERVEAGLVLVRQASVLQFAGGQASRTRGRRVVVVADRAPRRSNGTDHRYVPETCAAAARELFGADPIWVAQDPGVRAALRTGEDRDFPTALAPGGWVAQRAGAAPGPALVGTDLCDAAAWPPDAAEILAVCRRLPEADVRVRLPDRPRGSLDIPMRRTWLGYEAGDLGPRAFLHQLDFYLHFPPPESAEWYSRPALEAAAMGCVVVMPERYAGLYGDAAVYCGRSEVAALVARYRGDPALFAEQSRRGRAVVARAHDPVQVVERIMEWLPVTTLAAAALPKVCL</sequence>
<dbReference type="Proteomes" id="UP001602245">
    <property type="component" value="Unassembled WGS sequence"/>
</dbReference>
<dbReference type="InterPro" id="IPR050834">
    <property type="entry name" value="Glycosyltransf_2"/>
</dbReference>
<dbReference type="InterPro" id="IPR029044">
    <property type="entry name" value="Nucleotide-diphossugar_trans"/>
</dbReference>
<gene>
    <name evidence="5" type="ORF">ACFY35_28715</name>
</gene>
<dbReference type="EMBL" id="JBIAZU010000005">
    <property type="protein sequence ID" value="MFF5293435.1"/>
    <property type="molecule type" value="Genomic_DNA"/>
</dbReference>
<organism evidence="5 6">
    <name type="scientific">Paractinoplanes globisporus</name>
    <dbReference type="NCBI Taxonomy" id="113565"/>
    <lineage>
        <taxon>Bacteria</taxon>
        <taxon>Bacillati</taxon>
        <taxon>Actinomycetota</taxon>
        <taxon>Actinomycetes</taxon>
        <taxon>Micromonosporales</taxon>
        <taxon>Micromonosporaceae</taxon>
        <taxon>Paractinoplanes</taxon>
    </lineage>
</organism>
<evidence type="ECO:0000313" key="5">
    <source>
        <dbReference type="EMBL" id="MFF5293435.1"/>
    </source>
</evidence>
<evidence type="ECO:0000256" key="1">
    <source>
        <dbReference type="ARBA" id="ARBA00006739"/>
    </source>
</evidence>
<dbReference type="Gene3D" id="3.90.550.10">
    <property type="entry name" value="Spore Coat Polysaccharide Biosynthesis Protein SpsA, Chain A"/>
    <property type="match status" value="1"/>
</dbReference>
<protein>
    <submittedName>
        <fullName evidence="5">Glycosyltransferase</fullName>
        <ecNumber evidence="5">2.4.-.-</ecNumber>
    </submittedName>
</protein>
<dbReference type="CDD" id="cd00761">
    <property type="entry name" value="Glyco_tranf_GTA_type"/>
    <property type="match status" value="1"/>
</dbReference>
<dbReference type="PANTHER" id="PTHR43685:SF5">
    <property type="entry name" value="GLYCOSYLTRANSFERASE EPSE-RELATED"/>
    <property type="match status" value="1"/>
</dbReference>
<keyword evidence="6" id="KW-1185">Reference proteome</keyword>
<reference evidence="5 6" key="1">
    <citation type="submission" date="2024-10" db="EMBL/GenBank/DDBJ databases">
        <title>The Natural Products Discovery Center: Release of the First 8490 Sequenced Strains for Exploring Actinobacteria Biosynthetic Diversity.</title>
        <authorList>
            <person name="Kalkreuter E."/>
            <person name="Kautsar S.A."/>
            <person name="Yang D."/>
            <person name="Bader C.D."/>
            <person name="Teijaro C.N."/>
            <person name="Fluegel L."/>
            <person name="Davis C.M."/>
            <person name="Simpson J.R."/>
            <person name="Lauterbach L."/>
            <person name="Steele A.D."/>
            <person name="Gui C."/>
            <person name="Meng S."/>
            <person name="Li G."/>
            <person name="Viehrig K."/>
            <person name="Ye F."/>
            <person name="Su P."/>
            <person name="Kiefer A.F."/>
            <person name="Nichols A."/>
            <person name="Cepeda A.J."/>
            <person name="Yan W."/>
            <person name="Fan B."/>
            <person name="Jiang Y."/>
            <person name="Adhikari A."/>
            <person name="Zheng C.-J."/>
            <person name="Schuster L."/>
            <person name="Cowan T.M."/>
            <person name="Smanski M.J."/>
            <person name="Chevrette M.G."/>
            <person name="De Carvalho L.P.S."/>
            <person name="Shen B."/>
        </authorList>
    </citation>
    <scope>NUCLEOTIDE SEQUENCE [LARGE SCALE GENOMIC DNA]</scope>
    <source>
        <strain evidence="5 6">NPDC000087</strain>
    </source>
</reference>
<dbReference type="GO" id="GO:0016757">
    <property type="term" value="F:glycosyltransferase activity"/>
    <property type="evidence" value="ECO:0007669"/>
    <property type="project" value="UniProtKB-KW"/>
</dbReference>
<name>A0ABW6WJJ7_9ACTN</name>
<dbReference type="InterPro" id="IPR001173">
    <property type="entry name" value="Glyco_trans_2-like"/>
</dbReference>
<dbReference type="SUPFAM" id="SSF53448">
    <property type="entry name" value="Nucleotide-diphospho-sugar transferases"/>
    <property type="match status" value="1"/>
</dbReference>